<keyword evidence="2" id="KW-1185">Reference proteome</keyword>
<sequence length="189" mass="21070">MQTVIDQFIADWSNILELYHQFKPPPFMPLASNNIVTNAKGANHGAGLVFPINGTLDEWCRYAAHHFHPAGRSTPIGIRMDMASQFHLGENYVYTWLSECPPPWDMPPLSPHQPTPKEVPGDIGTMDTNMTSNNLLGMADEEDMAATPDRDIEASMTALSMSWDAIMEGSTEGLETLDWEDGFTSYHQL</sequence>
<proteinExistence type="predicted"/>
<organism evidence="1 2">
    <name type="scientific">Armillaria gallica</name>
    <name type="common">Bulbous honey fungus</name>
    <name type="synonym">Armillaria bulbosa</name>
    <dbReference type="NCBI Taxonomy" id="47427"/>
    <lineage>
        <taxon>Eukaryota</taxon>
        <taxon>Fungi</taxon>
        <taxon>Dikarya</taxon>
        <taxon>Basidiomycota</taxon>
        <taxon>Agaricomycotina</taxon>
        <taxon>Agaricomycetes</taxon>
        <taxon>Agaricomycetidae</taxon>
        <taxon>Agaricales</taxon>
        <taxon>Marasmiineae</taxon>
        <taxon>Physalacriaceae</taxon>
        <taxon>Armillaria</taxon>
    </lineage>
</organism>
<accession>A0A2H3D152</accession>
<dbReference type="OrthoDB" id="2988687at2759"/>
<evidence type="ECO:0000313" key="2">
    <source>
        <dbReference type="Proteomes" id="UP000217790"/>
    </source>
</evidence>
<gene>
    <name evidence="1" type="ORF">ARMGADRAFT_1037008</name>
</gene>
<dbReference type="EMBL" id="KZ293697">
    <property type="protein sequence ID" value="PBK84508.1"/>
    <property type="molecule type" value="Genomic_DNA"/>
</dbReference>
<reference evidence="2" key="1">
    <citation type="journal article" date="2017" name="Nat. Ecol. Evol.">
        <title>Genome expansion and lineage-specific genetic innovations in the forest pathogenic fungi Armillaria.</title>
        <authorList>
            <person name="Sipos G."/>
            <person name="Prasanna A.N."/>
            <person name="Walter M.C."/>
            <person name="O'Connor E."/>
            <person name="Balint B."/>
            <person name="Krizsan K."/>
            <person name="Kiss B."/>
            <person name="Hess J."/>
            <person name="Varga T."/>
            <person name="Slot J."/>
            <person name="Riley R."/>
            <person name="Boka B."/>
            <person name="Rigling D."/>
            <person name="Barry K."/>
            <person name="Lee J."/>
            <person name="Mihaltcheva S."/>
            <person name="LaButti K."/>
            <person name="Lipzen A."/>
            <person name="Waldron R."/>
            <person name="Moloney N.M."/>
            <person name="Sperisen C."/>
            <person name="Kredics L."/>
            <person name="Vagvoelgyi C."/>
            <person name="Patrignani A."/>
            <person name="Fitzpatrick D."/>
            <person name="Nagy I."/>
            <person name="Doyle S."/>
            <person name="Anderson J.B."/>
            <person name="Grigoriev I.V."/>
            <person name="Gueldener U."/>
            <person name="Muensterkoetter M."/>
            <person name="Nagy L.G."/>
        </authorList>
    </citation>
    <scope>NUCLEOTIDE SEQUENCE [LARGE SCALE GENOMIC DNA]</scope>
    <source>
        <strain evidence="2">Ar21-2</strain>
    </source>
</reference>
<protein>
    <submittedName>
        <fullName evidence="1">Uncharacterized protein</fullName>
    </submittedName>
</protein>
<evidence type="ECO:0000313" key="1">
    <source>
        <dbReference type="EMBL" id="PBK84508.1"/>
    </source>
</evidence>
<name>A0A2H3D152_ARMGA</name>
<dbReference type="Proteomes" id="UP000217790">
    <property type="component" value="Unassembled WGS sequence"/>
</dbReference>
<dbReference type="AlphaFoldDB" id="A0A2H3D152"/>
<dbReference type="InParanoid" id="A0A2H3D152"/>